<dbReference type="PANTHER" id="PTHR43575:SF1">
    <property type="entry name" value="PROTEIN ABCI7, CHLOROPLASTIC"/>
    <property type="match status" value="1"/>
</dbReference>
<reference evidence="2" key="1">
    <citation type="journal article" date="2022" name="ISME J.">
        <title>Identification of active gaseous-alkane degraders at natural gas seeps.</title>
        <authorList>
            <person name="Farhan Ul Haque M."/>
            <person name="Hernandez M."/>
            <person name="Crombie A.T."/>
            <person name="Murrell J.C."/>
        </authorList>
    </citation>
    <scope>NUCLEOTIDE SEQUENCE</scope>
    <source>
        <strain evidence="2">PC2</strain>
    </source>
</reference>
<sequence length="428" mass="46249">MAKVVSLDNLLASAAARRSEAAPWLGALIDEATEKFAHAGLPNRRNEAWRYSDLAKALHETVKLESGFDAPPALAEACVAAFEDGVLDEAKSSYGAMGAQSLRKILGEKDSPFAAIIGRVNPQADHPIINLNTALMEEGLVLRVPAGVILATPLRLRFNWTGADPQSEDGRHLRILIVLEDGAQATLFESHDGAPSFATVVTEVSLATNAKLTHVRLENFAATARQTAATVGEIGEKALYRGFYFTQGGHFARHEALLKLAGEEAHAGIDAAYMVADRRHCDNTTVFDHAVPNTTSNQVFRGVLTGSSRGVYQGCVKVAQGAQKTDARQLSRAMLLSHRSEIVTKPELEIFADDVKCSHGATAGELDANALFFLRARGIPEAEARAMLVEAFLVEAMDTIESETMRELVTNCARLWMKRHAGEASHVE</sequence>
<gene>
    <name evidence="2" type="primary">sufD</name>
    <name evidence="2" type="ORF">K2U94_17210</name>
</gene>
<comment type="caution">
    <text evidence="2">The sequence shown here is derived from an EMBL/GenBank/DDBJ whole genome shotgun (WGS) entry which is preliminary data.</text>
</comment>
<feature type="domain" description="SUF system FeS cluster assembly SufBD core" evidence="1">
    <location>
        <begin position="169"/>
        <end position="392"/>
    </location>
</feature>
<protein>
    <submittedName>
        <fullName evidence="2">Fe-S cluster assembly protein SufD</fullName>
    </submittedName>
</protein>
<name>A0ABS9ZBA3_9HYPH</name>
<dbReference type="NCBIfam" id="TIGR01981">
    <property type="entry name" value="sufD"/>
    <property type="match status" value="1"/>
</dbReference>
<dbReference type="Pfam" id="PF01458">
    <property type="entry name" value="SUFBD_core"/>
    <property type="match status" value="1"/>
</dbReference>
<dbReference type="PANTHER" id="PTHR43575">
    <property type="entry name" value="PROTEIN ABCI7, CHLOROPLASTIC"/>
    <property type="match status" value="1"/>
</dbReference>
<dbReference type="RefSeq" id="WP_243068376.1">
    <property type="nucleotide sequence ID" value="NZ_JAIVFK010000001.1"/>
</dbReference>
<evidence type="ECO:0000259" key="1">
    <source>
        <dbReference type="Pfam" id="PF01458"/>
    </source>
</evidence>
<evidence type="ECO:0000313" key="3">
    <source>
        <dbReference type="Proteomes" id="UP001139104"/>
    </source>
</evidence>
<accession>A0ABS9ZBA3</accession>
<dbReference type="InterPro" id="IPR000825">
    <property type="entry name" value="SUF_FeS_clus_asmbl_SufBD_core"/>
</dbReference>
<dbReference type="SUPFAM" id="SSF101960">
    <property type="entry name" value="Stabilizer of iron transporter SufD"/>
    <property type="match status" value="1"/>
</dbReference>
<dbReference type="EMBL" id="JAIVFP010000001">
    <property type="protein sequence ID" value="MCI4684482.1"/>
    <property type="molecule type" value="Genomic_DNA"/>
</dbReference>
<evidence type="ECO:0000313" key="2">
    <source>
        <dbReference type="EMBL" id="MCI4684482.1"/>
    </source>
</evidence>
<dbReference type="InterPro" id="IPR037284">
    <property type="entry name" value="SUF_FeS_clus_asmbl_SufBD_sf"/>
</dbReference>
<dbReference type="InterPro" id="IPR055346">
    <property type="entry name" value="Fe-S_cluster_assembly_SufBD"/>
</dbReference>
<dbReference type="Proteomes" id="UP001139104">
    <property type="component" value="Unassembled WGS sequence"/>
</dbReference>
<keyword evidence="3" id="KW-1185">Reference proteome</keyword>
<dbReference type="InterPro" id="IPR011542">
    <property type="entry name" value="SUF_FeS_clus_asmbl_SufD"/>
</dbReference>
<proteinExistence type="predicted"/>
<organism evidence="2 3">
    <name type="scientific">Candidatus Rhodoblastus alkanivorans</name>
    <dbReference type="NCBI Taxonomy" id="2954117"/>
    <lineage>
        <taxon>Bacteria</taxon>
        <taxon>Pseudomonadati</taxon>
        <taxon>Pseudomonadota</taxon>
        <taxon>Alphaproteobacteria</taxon>
        <taxon>Hyphomicrobiales</taxon>
        <taxon>Rhodoblastaceae</taxon>
        <taxon>Rhodoblastus</taxon>
    </lineage>
</organism>